<organism evidence="3 4">
    <name type="scientific">Campylobacter ureolyticus RIGS 9880</name>
    <dbReference type="NCBI Taxonomy" id="1032069"/>
    <lineage>
        <taxon>Bacteria</taxon>
        <taxon>Pseudomonadati</taxon>
        <taxon>Campylobacterota</taxon>
        <taxon>Epsilonproteobacteria</taxon>
        <taxon>Campylobacterales</taxon>
        <taxon>Campylobacteraceae</taxon>
        <taxon>Campylobacter</taxon>
    </lineage>
</organism>
<evidence type="ECO:0000313" key="4">
    <source>
        <dbReference type="Proteomes" id="UP000063971"/>
    </source>
</evidence>
<gene>
    <name evidence="3" type="ORF">CUREO_1002</name>
</gene>
<keyword evidence="2" id="KW-0812">Transmembrane</keyword>
<feature type="region of interest" description="Disordered" evidence="1">
    <location>
        <begin position="1"/>
        <end position="37"/>
    </location>
</feature>
<feature type="transmembrane region" description="Helical" evidence="2">
    <location>
        <begin position="86"/>
        <end position="105"/>
    </location>
</feature>
<feature type="transmembrane region" description="Helical" evidence="2">
    <location>
        <begin position="215"/>
        <end position="239"/>
    </location>
</feature>
<reference evidence="3 4" key="1">
    <citation type="journal article" date="2015" name="Genome Announc.">
        <title>Complete Genome Sequence of the Campylobacter ureolyticus Clinical Isolate RIGS 9880.</title>
        <authorList>
            <person name="Miller W.G."/>
            <person name="Yee E."/>
            <person name="On S.L."/>
            <person name="Andersen L.P."/>
            <person name="Bono J.L."/>
        </authorList>
    </citation>
    <scope>NUCLEOTIDE SEQUENCE [LARGE SCALE GENOMIC DNA]</scope>
    <source>
        <strain evidence="3 4">RIGS 9880</strain>
    </source>
</reference>
<proteinExistence type="predicted"/>
<feature type="transmembrane region" description="Helical" evidence="2">
    <location>
        <begin position="184"/>
        <end position="203"/>
    </location>
</feature>
<evidence type="ECO:0000256" key="1">
    <source>
        <dbReference type="SAM" id="MobiDB-lite"/>
    </source>
</evidence>
<accession>A0AAU8U053</accession>
<sequence>MSDDKREKLREYLRNNRPKSKINLGNNSDIKENSNKNLEDDLNLDNSNLNNFQISHNKTNSHKRDYDKEPIVIKDYSYFFGVSLEYFSVIIGSTIMFYLYIIINITMNLTKEKIEIWLLIGPAIVPIIFVFYNYYVYVIKHDYKVCFKNSSIDYMLNDDLERKIDIKEIPNFLLKPFWKDKLDIRAIIFFLTIIVFIVVCLLIKLNKPIPSEFYYIIALFFAFRMFANIIFKASLYLWLNKTLSGFRIFPILIIAEPIIDPKLGSGMWGSKQKYYFIYFYNEQIYDEVREYFLQNLGFDIDKTKKLITF</sequence>
<dbReference type="Proteomes" id="UP000063971">
    <property type="component" value="Chromosome"/>
</dbReference>
<feature type="compositionally biased region" description="Basic and acidic residues" evidence="1">
    <location>
        <begin position="1"/>
        <end position="14"/>
    </location>
</feature>
<keyword evidence="2" id="KW-1133">Transmembrane helix</keyword>
<dbReference type="RefSeq" id="WP_082162614.1">
    <property type="nucleotide sequence ID" value="NZ_CP012195.1"/>
</dbReference>
<keyword evidence="2" id="KW-0472">Membrane</keyword>
<protein>
    <submittedName>
        <fullName evidence="3">Membrane protein</fullName>
    </submittedName>
</protein>
<evidence type="ECO:0000256" key="2">
    <source>
        <dbReference type="SAM" id="Phobius"/>
    </source>
</evidence>
<feature type="transmembrane region" description="Helical" evidence="2">
    <location>
        <begin position="117"/>
        <end position="135"/>
    </location>
</feature>
<evidence type="ECO:0000313" key="3">
    <source>
        <dbReference type="EMBL" id="AKT90852.1"/>
    </source>
</evidence>
<dbReference type="AlphaFoldDB" id="A0AAU8U053"/>
<dbReference type="EMBL" id="CP012195">
    <property type="protein sequence ID" value="AKT90852.1"/>
    <property type="molecule type" value="Genomic_DNA"/>
</dbReference>
<name>A0AAU8U053_9BACT</name>
<dbReference type="KEGG" id="cure:CUREO_1002"/>